<reference evidence="2 3" key="1">
    <citation type="submission" date="2024-10" db="EMBL/GenBank/DDBJ databases">
        <title>Isolation, draft genome sequencing and identification of Phyllobacterium sp. NSA23, isolated from leaf soil.</title>
        <authorList>
            <person name="Akita H."/>
        </authorList>
    </citation>
    <scope>NUCLEOTIDE SEQUENCE [LARGE SCALE GENOMIC DNA]</scope>
    <source>
        <strain evidence="2 3">NSA23</strain>
    </source>
</reference>
<comment type="caution">
    <text evidence="2">The sequence shown here is derived from an EMBL/GenBank/DDBJ whole genome shotgun (WGS) entry which is preliminary data.</text>
</comment>
<name>A0ABQ0GV05_9HYPH</name>
<sequence length="105" mass="11557">MKSVGEGADHRLLADEIAEILRTILSGENAIGAVCRFRLHAERVLILVAHLCHGVWTAGHGTVNLTSRRNPAKNPATANHARERERWEAGTVTRARLVRAASFRT</sequence>
<feature type="region of interest" description="Disordered" evidence="1">
    <location>
        <begin position="63"/>
        <end position="86"/>
    </location>
</feature>
<evidence type="ECO:0000313" key="2">
    <source>
        <dbReference type="EMBL" id="GAB1580509.1"/>
    </source>
</evidence>
<keyword evidence="3" id="KW-1185">Reference proteome</keyword>
<accession>A0ABQ0GV05</accession>
<protein>
    <submittedName>
        <fullName evidence="2">Uncharacterized protein</fullName>
    </submittedName>
</protein>
<gene>
    <name evidence="2" type="ORF">PPNSA23_04520</name>
</gene>
<dbReference type="EMBL" id="BAAFZP010000001">
    <property type="protein sequence ID" value="GAB1580509.1"/>
    <property type="molecule type" value="Genomic_DNA"/>
</dbReference>
<organism evidence="2 3">
    <name type="scientific">Phyllobacterium phragmitis</name>
    <dbReference type="NCBI Taxonomy" id="2670329"/>
    <lineage>
        <taxon>Bacteria</taxon>
        <taxon>Pseudomonadati</taxon>
        <taxon>Pseudomonadota</taxon>
        <taxon>Alphaproteobacteria</taxon>
        <taxon>Hyphomicrobiales</taxon>
        <taxon>Phyllobacteriaceae</taxon>
        <taxon>Phyllobacterium</taxon>
    </lineage>
</organism>
<evidence type="ECO:0000313" key="3">
    <source>
        <dbReference type="Proteomes" id="UP001628091"/>
    </source>
</evidence>
<evidence type="ECO:0000256" key="1">
    <source>
        <dbReference type="SAM" id="MobiDB-lite"/>
    </source>
</evidence>
<proteinExistence type="predicted"/>
<dbReference type="Proteomes" id="UP001628091">
    <property type="component" value="Unassembled WGS sequence"/>
</dbReference>